<dbReference type="FunFam" id="3.30.200.20:FF:000077">
    <property type="entry name" value="Putative Serine/threonine-protein kinase/endoribonuclease IRE1"/>
    <property type="match status" value="1"/>
</dbReference>
<dbReference type="InParanoid" id="A0A152A4I7"/>
<dbReference type="Gene3D" id="1.20.1440.180">
    <property type="entry name" value="KEN domain"/>
    <property type="match status" value="1"/>
</dbReference>
<dbReference type="InterPro" id="IPR000994">
    <property type="entry name" value="Pept_M24"/>
</dbReference>
<dbReference type="STRING" id="361077.A0A152A4I7"/>
<evidence type="ECO:0000256" key="9">
    <source>
        <dbReference type="ARBA" id="ARBA00048679"/>
    </source>
</evidence>
<evidence type="ECO:0000259" key="11">
    <source>
        <dbReference type="PROSITE" id="PS50011"/>
    </source>
</evidence>
<evidence type="ECO:0000256" key="10">
    <source>
        <dbReference type="SAM" id="MobiDB-lite"/>
    </source>
</evidence>
<keyword evidence="5" id="KW-0418">Kinase</keyword>
<evidence type="ECO:0000256" key="3">
    <source>
        <dbReference type="ARBA" id="ARBA00022679"/>
    </source>
</evidence>
<dbReference type="Proteomes" id="UP000076078">
    <property type="component" value="Unassembled WGS sequence"/>
</dbReference>
<comment type="caution">
    <text evidence="13">The sequence shown here is derived from an EMBL/GenBank/DDBJ whole genome shotgun (WGS) entry which is preliminary data.</text>
</comment>
<dbReference type="Gene3D" id="3.40.350.10">
    <property type="entry name" value="Creatinase/prolidase N-terminal domain"/>
    <property type="match status" value="1"/>
</dbReference>
<comment type="catalytic activity">
    <reaction evidence="9">
        <text>L-seryl-[protein] + ATP = O-phospho-L-seryl-[protein] + ADP + H(+)</text>
        <dbReference type="Rhea" id="RHEA:17989"/>
        <dbReference type="Rhea" id="RHEA-COMP:9863"/>
        <dbReference type="Rhea" id="RHEA-COMP:11604"/>
        <dbReference type="ChEBI" id="CHEBI:15378"/>
        <dbReference type="ChEBI" id="CHEBI:29999"/>
        <dbReference type="ChEBI" id="CHEBI:30616"/>
        <dbReference type="ChEBI" id="CHEBI:83421"/>
        <dbReference type="ChEBI" id="CHEBI:456216"/>
        <dbReference type="EC" id="2.7.11.1"/>
    </reaction>
</comment>
<evidence type="ECO:0000256" key="1">
    <source>
        <dbReference type="ARBA" id="ARBA00012513"/>
    </source>
</evidence>
<dbReference type="InterPro" id="IPR045133">
    <property type="entry name" value="IRE1/2-like"/>
</dbReference>
<dbReference type="InterPro" id="IPR010513">
    <property type="entry name" value="KEN_dom"/>
</dbReference>
<dbReference type="InterPro" id="IPR000719">
    <property type="entry name" value="Prot_kinase_dom"/>
</dbReference>
<evidence type="ECO:0000256" key="5">
    <source>
        <dbReference type="ARBA" id="ARBA00022777"/>
    </source>
</evidence>
<dbReference type="GO" id="GO:1990604">
    <property type="term" value="C:IRE1-TRAF2-ASK1 complex"/>
    <property type="evidence" value="ECO:0007669"/>
    <property type="project" value="TreeGrafter"/>
</dbReference>
<keyword evidence="7" id="KW-0175">Coiled coil</keyword>
<dbReference type="OrthoDB" id="20763at2759"/>
<organism evidence="13 14">
    <name type="scientific">Tieghemostelium lacteum</name>
    <name type="common">Slime mold</name>
    <name type="synonym">Dictyostelium lacteum</name>
    <dbReference type="NCBI Taxonomy" id="361077"/>
    <lineage>
        <taxon>Eukaryota</taxon>
        <taxon>Amoebozoa</taxon>
        <taxon>Evosea</taxon>
        <taxon>Eumycetozoa</taxon>
        <taxon>Dictyostelia</taxon>
        <taxon>Dictyosteliales</taxon>
        <taxon>Raperosteliaceae</taxon>
        <taxon>Tieghemostelium</taxon>
    </lineage>
</organism>
<feature type="region of interest" description="Disordered" evidence="10">
    <location>
        <begin position="1407"/>
        <end position="1518"/>
    </location>
</feature>
<dbReference type="Gene3D" id="3.90.230.10">
    <property type="entry name" value="Creatinase/methionine aminopeptidase superfamily"/>
    <property type="match status" value="1"/>
</dbReference>
<dbReference type="GO" id="GO:0004674">
    <property type="term" value="F:protein serine/threonine kinase activity"/>
    <property type="evidence" value="ECO:0007669"/>
    <property type="project" value="UniProtKB-KW"/>
</dbReference>
<dbReference type="SUPFAM" id="SSF56112">
    <property type="entry name" value="Protein kinase-like (PK-like)"/>
    <property type="match status" value="1"/>
</dbReference>
<dbReference type="Gene3D" id="1.10.510.10">
    <property type="entry name" value="Transferase(Phosphotransferase) domain 1"/>
    <property type="match status" value="1"/>
</dbReference>
<keyword evidence="3" id="KW-0808">Transferase</keyword>
<keyword evidence="14" id="KW-1185">Reference proteome</keyword>
<evidence type="ECO:0000256" key="6">
    <source>
        <dbReference type="ARBA" id="ARBA00022840"/>
    </source>
</evidence>
<dbReference type="GO" id="GO:0006397">
    <property type="term" value="P:mRNA processing"/>
    <property type="evidence" value="ECO:0007669"/>
    <property type="project" value="InterPro"/>
</dbReference>
<evidence type="ECO:0000256" key="4">
    <source>
        <dbReference type="ARBA" id="ARBA00022741"/>
    </source>
</evidence>
<evidence type="ECO:0000256" key="2">
    <source>
        <dbReference type="ARBA" id="ARBA00022527"/>
    </source>
</evidence>
<feature type="compositionally biased region" description="Low complexity" evidence="10">
    <location>
        <begin position="1504"/>
        <end position="1516"/>
    </location>
</feature>
<dbReference type="InterPro" id="IPR011009">
    <property type="entry name" value="Kinase-like_dom_sf"/>
</dbReference>
<dbReference type="Pfam" id="PF06479">
    <property type="entry name" value="Ribonuc_2-5A"/>
    <property type="match status" value="1"/>
</dbReference>
<dbReference type="EMBL" id="LODT01000011">
    <property type="protein sequence ID" value="KYR01146.1"/>
    <property type="molecule type" value="Genomic_DNA"/>
</dbReference>
<reference evidence="13 14" key="1">
    <citation type="submission" date="2015-12" db="EMBL/GenBank/DDBJ databases">
        <title>Dictyostelia acquired genes for synthesis and detection of signals that induce cell-type specialization by lateral gene transfer from prokaryotes.</title>
        <authorList>
            <person name="Gloeckner G."/>
            <person name="Schaap P."/>
        </authorList>
    </citation>
    <scope>NUCLEOTIDE SEQUENCE [LARGE SCALE GENOMIC DNA]</scope>
    <source>
        <strain evidence="13 14">TK</strain>
    </source>
</reference>
<dbReference type="EC" id="2.7.11.1" evidence="1"/>
<dbReference type="InterPro" id="IPR029149">
    <property type="entry name" value="Creatin/AminoP/Spt16_N"/>
</dbReference>
<dbReference type="GO" id="GO:0036498">
    <property type="term" value="P:IRE1-mediated unfolded protein response"/>
    <property type="evidence" value="ECO:0007669"/>
    <property type="project" value="TreeGrafter"/>
</dbReference>
<dbReference type="Pfam" id="PF00069">
    <property type="entry name" value="Pkinase"/>
    <property type="match status" value="1"/>
</dbReference>
<dbReference type="InterPro" id="IPR036005">
    <property type="entry name" value="Creatinase/aminopeptidase-like"/>
</dbReference>
<name>A0A152A4I7_TIELA</name>
<dbReference type="PANTHER" id="PTHR13954:SF12">
    <property type="entry name" value="SERINE_THREONINE-PROTEIN KINASE IRLA-RELATED"/>
    <property type="match status" value="1"/>
</dbReference>
<dbReference type="InterPro" id="IPR029148">
    <property type="entry name" value="FACT-SPT16_Nlobe"/>
</dbReference>
<dbReference type="Pfam" id="PF14826">
    <property type="entry name" value="FACT-Spt16_Nlob"/>
    <property type="match status" value="1"/>
</dbReference>
<protein>
    <recommendedName>
        <fullName evidence="1">non-specific serine/threonine protein kinase</fullName>
        <ecNumber evidence="1">2.7.11.1</ecNumber>
    </recommendedName>
</protein>
<dbReference type="SMART" id="SM00580">
    <property type="entry name" value="PUG"/>
    <property type="match status" value="1"/>
</dbReference>
<keyword evidence="2" id="KW-0723">Serine/threonine-protein kinase</keyword>
<evidence type="ECO:0000256" key="7">
    <source>
        <dbReference type="ARBA" id="ARBA00023054"/>
    </source>
</evidence>
<dbReference type="GO" id="GO:0051082">
    <property type="term" value="F:unfolded protein binding"/>
    <property type="evidence" value="ECO:0007669"/>
    <property type="project" value="TreeGrafter"/>
</dbReference>
<dbReference type="PROSITE" id="PS51392">
    <property type="entry name" value="KEN"/>
    <property type="match status" value="1"/>
</dbReference>
<feature type="domain" description="Protein kinase" evidence="11">
    <location>
        <begin position="1533"/>
        <end position="1787"/>
    </location>
</feature>
<sequence>MKLVFEENENYTSLDIPSPFDSVQFDLFHEKLETILSDWDNEIGDVDALIFILGDYSECKTMSIQNWLFQTYLLNLVFVMTKSHIYVCTNEEFKVNFFELLNQHRLSKIKIKVIHNSTMEENQKEFTKHLKGTEEKPMNIKRVATCLNDEMVGDFANSWMKYFRDQSYQWCDLSLVVSKWLLYSIDMELVLLKIASIDAVSTLKETVTQLIEAVRAGLKPAFTQSPLQIHSAYDYHNVDQFKYANSDPDSIDKTSPILLTLTGTHKTFQTQISRTYFPVYPDGFDECYMTLCDVHQYIPKIIQERGKISSIYEKTCEYLIKCGKPFYVSYLPKYLGYIAGLDFDDEYSHLRQITPWNDTQIADGMCFYIHTSFIDVDLDPETFNLFSLILGDTYVLDSEITNLTEEIPIYFNSVILENKLPPCRFYEDSTYEFINLAIETCREIPSDLTEVSFETFKRITQGKFSQNYVEQCLRHDFLWCTQTFSKILNYQSEIKPIPYRTFTKIFVPLMKEQLLLDYIVFMLADLFGATSDNDDKMLSLLEQIFDLAPSYALSTMFEIKIVRSEDFKVTRDPDGSTILFWSNIYDNLDLFELIYQDFIRILDEYEVFQTILKFGEKSDEAFEFVERITPEFISNLTYSYDISLYEAMSNTRVFNEIIKHSEKLHYGDYVESYTVFTKHSFSDNYSMFKKFNDQSILIFNPEDIGDFEQFITEIITECIEIKCPSIMKEILLNLHEYLPSSYGTLCIQLKPELLLKYIFDNLEDTSILLLLKFCQIPSRVHNVPFAYFARLPQSLELFYMLESDKSSMESIQCMKVLDVIETFKMTFSGFLKKYYENYPEIYKLANRLQSIIREGGLSSTITMSEIQMLLMSQENIEWLDSKQLPLHYDFDVKDQKKVYEYMNEKYLKNPSNIILKSDMKQFQELLCDYRTAKEPDFETSRQQLIEVVKHYQGSLVTTTLPEMLQFNLTYNPDLFNSRGGLIAILRPYLHEDETTLFRLFAYHSQSMHKMLVGKFVSQFYKHIKELHLSEKYRVNFLANILKAVPQETREVLKSHPSIIINLNKNNFYPDISQLEPGDVLNNFDEIDRMFNCDNEQLLMYTLQHNQKMISEVTEYSSSYTYDQAFPMKIACILTRVWPEENKSKGFGEISPKLFLNTSAEDVNRFFGFLNKYDIPLVDITLNLNGSSYLETLIECLWRSNKKQLLYLLIHMESTMNNLHLSDSFRLYRTHVSEFLQQLIEPANKEEDLIITSCLKKLGKRMNLPKEHKSQINYAFFVKGPMLFEYYLTEGVLSTMVNMKMINDDLNESKYGANYDDRLDAFRTEEQFHQTKELNKTTILECHYKLQNTDIVKFIIGCYLPAQKKNTSNDIRTSIFNFKIHYFKEESDELKLKIEQSNKAAQDLLLSLEKSNKQKSKNTKKKPKEKSKPVVKSSPGKNSTTPTKTTTTTTTTTSPSTKSPQQPQQPKQKSQPKPQPTPQPSKVEVQPKLQIRQDDDKPPLSPKSNTTTNNNNNNNNNISKEEYNTQVGKFKFNKSDQYILGRGSNGTTVFKGIWSDRIPVAIKRMMKSFNPFIHKEIDVLMKLTDENCQNIVRYVDQEDDGDFVYLGLTLCERSLFDLVEKKELNQFLGLDNSKLKALVEDLLNGIKFLHDHDIVHNDLNPRNILIKDGKFLISDLGLSKMEVETSYSFTMHVPTGQDGYHPAEVITEQRKTKSVDIFAIGCIIYYLATNGDHPFGDKFERVYHITKGIHNLELIKSDLYLCDLVSNMIKKDSNERISIDMALKHPYFWGSDLKIKFLNDCNMAIKNPKFKNQLTDKFLDIDSGGKPYLPKAWNKIISSELIESSSATYNFDHVRDLIRAFRNITQHYQELKFKVPSTSALNQILTSEESIYNYFEQKFPNLLFYLYIKFKSIGINPSTSG</sequence>
<dbReference type="PROSITE" id="PS50011">
    <property type="entry name" value="PROTEIN_KINASE_DOM"/>
    <property type="match status" value="1"/>
</dbReference>
<dbReference type="InterPro" id="IPR038357">
    <property type="entry name" value="KEN_sf"/>
</dbReference>
<evidence type="ECO:0000256" key="8">
    <source>
        <dbReference type="ARBA" id="ARBA00047899"/>
    </source>
</evidence>
<feature type="domain" description="KEN" evidence="12">
    <location>
        <begin position="1790"/>
        <end position="1920"/>
    </location>
</feature>
<proteinExistence type="predicted"/>
<evidence type="ECO:0000313" key="14">
    <source>
        <dbReference type="Proteomes" id="UP000076078"/>
    </source>
</evidence>
<dbReference type="FunFam" id="1.10.510.10:FF:001066">
    <property type="entry name" value="Probable serine/threonine-protein kinase irlE"/>
    <property type="match status" value="1"/>
</dbReference>
<dbReference type="Pfam" id="PF00557">
    <property type="entry name" value="Peptidase_M24"/>
    <property type="match status" value="1"/>
</dbReference>
<gene>
    <name evidence="13" type="ORF">DLAC_02252</name>
</gene>
<dbReference type="Gene3D" id="3.30.200.20">
    <property type="entry name" value="Phosphorylase Kinase, domain 1"/>
    <property type="match status" value="1"/>
</dbReference>
<dbReference type="GO" id="GO:0004521">
    <property type="term" value="F:RNA endonuclease activity"/>
    <property type="evidence" value="ECO:0007669"/>
    <property type="project" value="InterPro"/>
</dbReference>
<evidence type="ECO:0000313" key="13">
    <source>
        <dbReference type="EMBL" id="KYR01146.1"/>
    </source>
</evidence>
<feature type="compositionally biased region" description="Low complexity" evidence="10">
    <location>
        <begin position="1429"/>
        <end position="1471"/>
    </location>
</feature>
<comment type="catalytic activity">
    <reaction evidence="8">
        <text>L-threonyl-[protein] + ATP = O-phospho-L-threonyl-[protein] + ADP + H(+)</text>
        <dbReference type="Rhea" id="RHEA:46608"/>
        <dbReference type="Rhea" id="RHEA-COMP:11060"/>
        <dbReference type="Rhea" id="RHEA-COMP:11605"/>
        <dbReference type="ChEBI" id="CHEBI:15378"/>
        <dbReference type="ChEBI" id="CHEBI:30013"/>
        <dbReference type="ChEBI" id="CHEBI:30616"/>
        <dbReference type="ChEBI" id="CHEBI:61977"/>
        <dbReference type="ChEBI" id="CHEBI:456216"/>
        <dbReference type="EC" id="2.7.11.1"/>
    </reaction>
</comment>
<evidence type="ECO:0000259" key="12">
    <source>
        <dbReference type="PROSITE" id="PS51392"/>
    </source>
</evidence>
<feature type="compositionally biased region" description="Basic residues" evidence="10">
    <location>
        <begin position="1412"/>
        <end position="1424"/>
    </location>
</feature>
<keyword evidence="6" id="KW-0067">ATP-binding</keyword>
<dbReference type="PANTHER" id="PTHR13954">
    <property type="entry name" value="IRE1-RELATED"/>
    <property type="match status" value="1"/>
</dbReference>
<dbReference type="SUPFAM" id="SSF55920">
    <property type="entry name" value="Creatinase/aminopeptidase"/>
    <property type="match status" value="1"/>
</dbReference>
<accession>A0A152A4I7</accession>
<dbReference type="GO" id="GO:0005524">
    <property type="term" value="F:ATP binding"/>
    <property type="evidence" value="ECO:0007669"/>
    <property type="project" value="UniProtKB-KW"/>
</dbReference>
<dbReference type="SMART" id="SM01285">
    <property type="entry name" value="FACT-Spt16_Nlob"/>
    <property type="match status" value="1"/>
</dbReference>
<keyword evidence="4" id="KW-0547">Nucleotide-binding</keyword>